<dbReference type="KEGG" id="mend:L6E24_03035"/>
<keyword evidence="2" id="KW-1185">Reference proteome</keyword>
<dbReference type="Proteomes" id="UP001060368">
    <property type="component" value="Chromosome"/>
</dbReference>
<reference evidence="1" key="1">
    <citation type="submission" date="2022-04" db="EMBL/GenBank/DDBJ databases">
        <title>Complete genome of Methanoplanus endosymbiosus DSM 3599.</title>
        <authorList>
            <person name="Chen S.-C."/>
            <person name="You Y.-T."/>
            <person name="Zhou Y.-Z."/>
            <person name="Lai M.-C."/>
        </authorList>
    </citation>
    <scope>NUCLEOTIDE SEQUENCE</scope>
    <source>
        <strain evidence="1">DSM 3599</strain>
    </source>
</reference>
<evidence type="ECO:0000313" key="2">
    <source>
        <dbReference type="Proteomes" id="UP001060368"/>
    </source>
</evidence>
<dbReference type="RefSeq" id="WP_257743253.1">
    <property type="nucleotide sequence ID" value="NZ_CP096115.1"/>
</dbReference>
<name>A0A9E7PSS5_9EURY</name>
<gene>
    <name evidence="1" type="ORF">L6E24_03035</name>
</gene>
<sequence length="59" mass="6502">MKNIEMTVEGNILTMKIDISKDFGESKSGKSITIASTEGNISLPDNEDIKIGVNVYRKK</sequence>
<dbReference type="EMBL" id="CP096115">
    <property type="protein sequence ID" value="UUX93112.1"/>
    <property type="molecule type" value="Genomic_DNA"/>
</dbReference>
<dbReference type="GeneID" id="74306636"/>
<dbReference type="AlphaFoldDB" id="A0A9E7PSS5"/>
<evidence type="ECO:0000313" key="1">
    <source>
        <dbReference type="EMBL" id="UUX93112.1"/>
    </source>
</evidence>
<proteinExistence type="predicted"/>
<accession>A0A9E7PSS5</accession>
<organism evidence="1 2">
    <name type="scientific">Methanoplanus endosymbiosus</name>
    <dbReference type="NCBI Taxonomy" id="33865"/>
    <lineage>
        <taxon>Archaea</taxon>
        <taxon>Methanobacteriati</taxon>
        <taxon>Methanobacteriota</taxon>
        <taxon>Stenosarchaea group</taxon>
        <taxon>Methanomicrobia</taxon>
        <taxon>Methanomicrobiales</taxon>
        <taxon>Methanomicrobiaceae</taxon>
        <taxon>Methanoplanus</taxon>
    </lineage>
</organism>
<protein>
    <submittedName>
        <fullName evidence="1">Uncharacterized protein</fullName>
    </submittedName>
</protein>